<evidence type="ECO:0000313" key="2">
    <source>
        <dbReference type="Proteomes" id="UP000825729"/>
    </source>
</evidence>
<accession>A0AAV7F163</accession>
<name>A0AAV7F163_ARIFI</name>
<comment type="caution">
    <text evidence="1">The sequence shown here is derived from an EMBL/GenBank/DDBJ whole genome shotgun (WGS) entry which is preliminary data.</text>
</comment>
<proteinExistence type="predicted"/>
<organism evidence="1 2">
    <name type="scientific">Aristolochia fimbriata</name>
    <name type="common">White veined hardy Dutchman's pipe vine</name>
    <dbReference type="NCBI Taxonomy" id="158543"/>
    <lineage>
        <taxon>Eukaryota</taxon>
        <taxon>Viridiplantae</taxon>
        <taxon>Streptophyta</taxon>
        <taxon>Embryophyta</taxon>
        <taxon>Tracheophyta</taxon>
        <taxon>Spermatophyta</taxon>
        <taxon>Magnoliopsida</taxon>
        <taxon>Magnoliidae</taxon>
        <taxon>Piperales</taxon>
        <taxon>Aristolochiaceae</taxon>
        <taxon>Aristolochia</taxon>
    </lineage>
</organism>
<sequence length="151" mass="17405">MVEQVWTLESGVEAPQFPLCFYAQRGVVEFAVEGSESLQPRTTHQTHSRMLDPTILLNDFDVPTKHRHRLVREKDQDPHQLQQAQTQSRRIRFSYKFLSNTSRDPEFHLLCQGRIKEYAEAWGDQIPVVHIGHRPPPHFCSNGESSASSGR</sequence>
<dbReference type="AlphaFoldDB" id="A0AAV7F163"/>
<dbReference type="Proteomes" id="UP000825729">
    <property type="component" value="Unassembled WGS sequence"/>
</dbReference>
<keyword evidence="2" id="KW-1185">Reference proteome</keyword>
<evidence type="ECO:0000313" key="1">
    <source>
        <dbReference type="EMBL" id="KAG9454419.1"/>
    </source>
</evidence>
<protein>
    <submittedName>
        <fullName evidence="1">Uncharacterized protein</fullName>
    </submittedName>
</protein>
<reference evidence="1 2" key="1">
    <citation type="submission" date="2021-07" db="EMBL/GenBank/DDBJ databases">
        <title>The Aristolochia fimbriata genome: insights into angiosperm evolution, floral development and chemical biosynthesis.</title>
        <authorList>
            <person name="Jiao Y."/>
        </authorList>
    </citation>
    <scope>NUCLEOTIDE SEQUENCE [LARGE SCALE GENOMIC DNA]</scope>
    <source>
        <strain evidence="1">IBCAS-2021</strain>
        <tissue evidence="1">Leaf</tissue>
    </source>
</reference>
<gene>
    <name evidence="1" type="ORF">H6P81_007323</name>
</gene>
<dbReference type="EMBL" id="JAINDJ010000003">
    <property type="protein sequence ID" value="KAG9454419.1"/>
    <property type="molecule type" value="Genomic_DNA"/>
</dbReference>